<feature type="domain" description="AMP-dependent synthetase/ligase" evidence="3">
    <location>
        <begin position="50"/>
        <end position="399"/>
    </location>
</feature>
<dbReference type="OrthoDB" id="9803968at2"/>
<dbReference type="GO" id="GO:0031956">
    <property type="term" value="F:medium-chain fatty acid-CoA ligase activity"/>
    <property type="evidence" value="ECO:0007669"/>
    <property type="project" value="TreeGrafter"/>
</dbReference>
<dbReference type="InterPro" id="IPR025110">
    <property type="entry name" value="AMP-bd_C"/>
</dbReference>
<accession>A0A1I0CIR6</accession>
<dbReference type="PANTHER" id="PTHR43201:SF5">
    <property type="entry name" value="MEDIUM-CHAIN ACYL-COA LIGASE ACSF2, MITOCHONDRIAL"/>
    <property type="match status" value="1"/>
</dbReference>
<dbReference type="Gene3D" id="3.30.300.30">
    <property type="match status" value="1"/>
</dbReference>
<dbReference type="PANTHER" id="PTHR43201">
    <property type="entry name" value="ACYL-COA SYNTHETASE"/>
    <property type="match status" value="1"/>
</dbReference>
<dbReference type="STRING" id="29364.SAMN04487772_11033"/>
<dbReference type="AlphaFoldDB" id="A0A1I0CIR6"/>
<dbReference type="RefSeq" id="WP_092477765.1">
    <property type="nucleotide sequence ID" value="NZ_FOHN01000010.1"/>
</dbReference>
<evidence type="ECO:0000313" key="6">
    <source>
        <dbReference type="Proteomes" id="UP000199800"/>
    </source>
</evidence>
<dbReference type="Proteomes" id="UP000199800">
    <property type="component" value="Unassembled WGS sequence"/>
</dbReference>
<evidence type="ECO:0000256" key="1">
    <source>
        <dbReference type="ARBA" id="ARBA00006432"/>
    </source>
</evidence>
<name>A0A1I0CIR6_9FIRM</name>
<dbReference type="Pfam" id="PF13193">
    <property type="entry name" value="AMP-binding_C"/>
    <property type="match status" value="1"/>
</dbReference>
<dbReference type="GO" id="GO:0006631">
    <property type="term" value="P:fatty acid metabolic process"/>
    <property type="evidence" value="ECO:0007669"/>
    <property type="project" value="TreeGrafter"/>
</dbReference>
<evidence type="ECO:0000259" key="3">
    <source>
        <dbReference type="Pfam" id="PF00501"/>
    </source>
</evidence>
<dbReference type="InterPro" id="IPR020845">
    <property type="entry name" value="AMP-binding_CS"/>
</dbReference>
<dbReference type="InterPro" id="IPR045851">
    <property type="entry name" value="AMP-bd_C_sf"/>
</dbReference>
<dbReference type="SUPFAM" id="SSF56801">
    <property type="entry name" value="Acetyl-CoA synthetase-like"/>
    <property type="match status" value="1"/>
</dbReference>
<dbReference type="PROSITE" id="PS00455">
    <property type="entry name" value="AMP_BINDING"/>
    <property type="match status" value="1"/>
</dbReference>
<dbReference type="Pfam" id="PF00501">
    <property type="entry name" value="AMP-binding"/>
    <property type="match status" value="1"/>
</dbReference>
<keyword evidence="2 5" id="KW-0436">Ligase</keyword>
<keyword evidence="6" id="KW-1185">Reference proteome</keyword>
<dbReference type="InterPro" id="IPR000873">
    <property type="entry name" value="AMP-dep_synth/lig_dom"/>
</dbReference>
<dbReference type="Gene3D" id="3.40.50.12780">
    <property type="entry name" value="N-terminal domain of ligase-like"/>
    <property type="match status" value="1"/>
</dbReference>
<sequence length="544" mass="61310">MPITELLEMNCKLYGDDICLVEINPEVKEVRRVTWKEYELMEPNPTTHYRREITWNVFNEKANRFANLLLSRGVEKGDKVGILLMNCLEWLPIYFGILKTGALAVPLNFRYTPEEIEYCVNLAEVDVLVFGPEFIGRVEEIADSISRNRLLFYVGDGCPSFAEDYTSLTANSSSQRPNITVTDKDNAAIYFSSGTTGFPKAILHNHESLLHSCRVEQNHHGQTKDDVFLCIPPLYHTGAKMHWFGSLLSGSKAVLLKGTKPEFILDTVSKEKCTIVWLLVPWAQDILEAIDSGRLKLEDYDLDQWRLMHIGAQPVPPSLIVHWKKYFPDHQYDTNYGLSESIGPGCVHLGVENIHKVGAIGKPGFGWEVKIVDENRNAVAKGEIGELAVKGPGVMTCYYNDPKATDEVLADGWLFTGDMAQEDEDGFIFLVDRKKDVIISGGENLYPVQIEDFLRTNESIHDVAVIGLPDKRLGEICAAIIELKPGCTVTEEDINEFCMKMPRYKRPHKVIFADIPRNPTGKIEKPKLRKRYCGGSLVEAQNKG</sequence>
<evidence type="ECO:0000313" key="5">
    <source>
        <dbReference type="EMBL" id="SET19488.1"/>
    </source>
</evidence>
<feature type="domain" description="AMP-binding enzyme C-terminal" evidence="4">
    <location>
        <begin position="450"/>
        <end position="522"/>
    </location>
</feature>
<dbReference type="EMBL" id="FOHN01000010">
    <property type="protein sequence ID" value="SET19488.1"/>
    <property type="molecule type" value="Genomic_DNA"/>
</dbReference>
<evidence type="ECO:0000256" key="2">
    <source>
        <dbReference type="ARBA" id="ARBA00022598"/>
    </source>
</evidence>
<gene>
    <name evidence="5" type="ORF">SAMN04487772_11033</name>
</gene>
<comment type="similarity">
    <text evidence="1">Belongs to the ATP-dependent AMP-binding enzyme family.</text>
</comment>
<proteinExistence type="inferred from homology"/>
<reference evidence="5 6" key="1">
    <citation type="submission" date="2016-10" db="EMBL/GenBank/DDBJ databases">
        <authorList>
            <person name="de Groot N.N."/>
        </authorList>
    </citation>
    <scope>NUCLEOTIDE SEQUENCE [LARGE SCALE GENOMIC DNA]</scope>
    <source>
        <strain evidence="5 6">DSM 1801</strain>
    </source>
</reference>
<protein>
    <submittedName>
        <fullName evidence="5">Acyl-CoA synthetase (AMP-forming)/AMP-acid ligase II</fullName>
    </submittedName>
</protein>
<dbReference type="InterPro" id="IPR042099">
    <property type="entry name" value="ANL_N_sf"/>
</dbReference>
<organism evidence="5 6">
    <name type="scientific">[Clostridium] polysaccharolyticum</name>
    <dbReference type="NCBI Taxonomy" id="29364"/>
    <lineage>
        <taxon>Bacteria</taxon>
        <taxon>Bacillati</taxon>
        <taxon>Bacillota</taxon>
        <taxon>Clostridia</taxon>
        <taxon>Lachnospirales</taxon>
        <taxon>Lachnospiraceae</taxon>
    </lineage>
</organism>
<evidence type="ECO:0000259" key="4">
    <source>
        <dbReference type="Pfam" id="PF13193"/>
    </source>
</evidence>